<sequence>MQRLHRMWFRVLTALSAWSALPAKYTRGDKRSSSSAPSDDERFEHFRHISKKTNHVESPNTASQPFSGFFHDDEFNYFGVRKKT</sequence>
<reference evidence="2" key="1">
    <citation type="submission" date="2017-05" db="UniProtKB">
        <authorList>
            <consortium name="EnsemblMetazoa"/>
        </authorList>
    </citation>
    <scope>IDENTIFICATION</scope>
</reference>
<dbReference type="EnsemblMetazoa" id="Aqu2.1.07240_001">
    <property type="protein sequence ID" value="Aqu2.1.07240_001"/>
    <property type="gene ID" value="Aqu2.1.07240"/>
</dbReference>
<protein>
    <submittedName>
        <fullName evidence="2">Uncharacterized protein</fullName>
    </submittedName>
</protein>
<name>A0A1X7SZ81_AMPQE</name>
<organism evidence="2">
    <name type="scientific">Amphimedon queenslandica</name>
    <name type="common">Sponge</name>
    <dbReference type="NCBI Taxonomy" id="400682"/>
    <lineage>
        <taxon>Eukaryota</taxon>
        <taxon>Metazoa</taxon>
        <taxon>Porifera</taxon>
        <taxon>Demospongiae</taxon>
        <taxon>Heteroscleromorpha</taxon>
        <taxon>Haplosclerida</taxon>
        <taxon>Niphatidae</taxon>
        <taxon>Amphimedon</taxon>
    </lineage>
</organism>
<dbReference type="InParanoid" id="A0A1X7SZ81"/>
<feature type="chain" id="PRO_5012259609" evidence="1">
    <location>
        <begin position="29"/>
        <end position="84"/>
    </location>
</feature>
<evidence type="ECO:0000256" key="1">
    <source>
        <dbReference type="SAM" id="SignalP"/>
    </source>
</evidence>
<accession>A0A1X7SZ81</accession>
<dbReference type="AlphaFoldDB" id="A0A1X7SZ81"/>
<proteinExistence type="predicted"/>
<feature type="signal peptide" evidence="1">
    <location>
        <begin position="1"/>
        <end position="28"/>
    </location>
</feature>
<keyword evidence="1" id="KW-0732">Signal</keyword>
<evidence type="ECO:0000313" key="2">
    <source>
        <dbReference type="EnsemblMetazoa" id="Aqu2.1.07240_001"/>
    </source>
</evidence>